<feature type="chain" id="PRO_5039732227" description="Immunoglobulin domain-containing protein" evidence="3">
    <location>
        <begin position="22"/>
        <end position="286"/>
    </location>
</feature>
<name>A0A9D3PY30_MEGAT</name>
<dbReference type="InterPro" id="IPR013783">
    <property type="entry name" value="Ig-like_fold"/>
</dbReference>
<gene>
    <name evidence="5" type="ORF">MATL_G00117880</name>
</gene>
<feature type="transmembrane region" description="Helical" evidence="2">
    <location>
        <begin position="157"/>
        <end position="179"/>
    </location>
</feature>
<sequence length="286" mass="31554">MDHVTWTAFTFCMTAVCSTRGCVFTAPELRVVEGVDVHLSCNFSRCPGPLDHTIHVNWQFNNTTVNEMQDFLYYYGNQSVTIWANAESEGNILVGDFSCILRSVTPKLTGTYHCSLRPLHKGVIYKSYTRLIVDPSPSGRKLDPAKGPDPAVPGPPWLVPVCCGAGLLCLAAGGVLAAWARRRRPRLQQARQREDQGKPPPTEETQHSHKDQSQGTDCYVTLQRCKVPPPPSSKGESIYITMHGHAVPPGLPAQSHHSRKGIPKEWCTQESPTLTDDDSPSPYCMS</sequence>
<dbReference type="EMBL" id="JAFDVH010000009">
    <property type="protein sequence ID" value="KAG7470810.1"/>
    <property type="molecule type" value="Genomic_DNA"/>
</dbReference>
<dbReference type="Gene3D" id="2.60.40.10">
    <property type="entry name" value="Immunoglobulins"/>
    <property type="match status" value="1"/>
</dbReference>
<keyword evidence="3" id="KW-0732">Signal</keyword>
<evidence type="ECO:0000256" key="2">
    <source>
        <dbReference type="SAM" id="Phobius"/>
    </source>
</evidence>
<dbReference type="Proteomes" id="UP001046870">
    <property type="component" value="Chromosome 9"/>
</dbReference>
<keyword evidence="2" id="KW-1133">Transmembrane helix</keyword>
<evidence type="ECO:0000259" key="4">
    <source>
        <dbReference type="SMART" id="SM00409"/>
    </source>
</evidence>
<keyword evidence="2" id="KW-0812">Transmembrane</keyword>
<evidence type="ECO:0000313" key="6">
    <source>
        <dbReference type="Proteomes" id="UP001046870"/>
    </source>
</evidence>
<dbReference type="AlphaFoldDB" id="A0A9D3PY30"/>
<reference evidence="5" key="1">
    <citation type="submission" date="2021-01" db="EMBL/GenBank/DDBJ databases">
        <authorList>
            <person name="Zahm M."/>
            <person name="Roques C."/>
            <person name="Cabau C."/>
            <person name="Klopp C."/>
            <person name="Donnadieu C."/>
            <person name="Jouanno E."/>
            <person name="Lampietro C."/>
            <person name="Louis A."/>
            <person name="Herpin A."/>
            <person name="Echchiki A."/>
            <person name="Berthelot C."/>
            <person name="Parey E."/>
            <person name="Roest-Crollius H."/>
            <person name="Braasch I."/>
            <person name="Postlethwait J."/>
            <person name="Bobe J."/>
            <person name="Montfort J."/>
            <person name="Bouchez O."/>
            <person name="Begum T."/>
            <person name="Mejri S."/>
            <person name="Adams A."/>
            <person name="Chen W.-J."/>
            <person name="Guiguen Y."/>
        </authorList>
    </citation>
    <scope>NUCLEOTIDE SEQUENCE</scope>
    <source>
        <strain evidence="5">YG-15Mar2019-1</strain>
        <tissue evidence="5">Brain</tissue>
    </source>
</reference>
<keyword evidence="2" id="KW-0472">Membrane</keyword>
<evidence type="ECO:0000256" key="1">
    <source>
        <dbReference type="SAM" id="MobiDB-lite"/>
    </source>
</evidence>
<keyword evidence="6" id="KW-1185">Reference proteome</keyword>
<feature type="region of interest" description="Disordered" evidence="1">
    <location>
        <begin position="186"/>
        <end position="215"/>
    </location>
</feature>
<dbReference type="InterPro" id="IPR013106">
    <property type="entry name" value="Ig_V-set"/>
</dbReference>
<dbReference type="Pfam" id="PF07686">
    <property type="entry name" value="V-set"/>
    <property type="match status" value="1"/>
</dbReference>
<proteinExistence type="predicted"/>
<feature type="domain" description="Immunoglobulin" evidence="4">
    <location>
        <begin position="26"/>
        <end position="134"/>
    </location>
</feature>
<dbReference type="InterPro" id="IPR036179">
    <property type="entry name" value="Ig-like_dom_sf"/>
</dbReference>
<dbReference type="OrthoDB" id="7225082at2759"/>
<evidence type="ECO:0000256" key="3">
    <source>
        <dbReference type="SAM" id="SignalP"/>
    </source>
</evidence>
<comment type="caution">
    <text evidence="5">The sequence shown here is derived from an EMBL/GenBank/DDBJ whole genome shotgun (WGS) entry which is preliminary data.</text>
</comment>
<organism evidence="5 6">
    <name type="scientific">Megalops atlanticus</name>
    <name type="common">Tarpon</name>
    <name type="synonym">Clupea gigantea</name>
    <dbReference type="NCBI Taxonomy" id="7932"/>
    <lineage>
        <taxon>Eukaryota</taxon>
        <taxon>Metazoa</taxon>
        <taxon>Chordata</taxon>
        <taxon>Craniata</taxon>
        <taxon>Vertebrata</taxon>
        <taxon>Euteleostomi</taxon>
        <taxon>Actinopterygii</taxon>
        <taxon>Neopterygii</taxon>
        <taxon>Teleostei</taxon>
        <taxon>Elopiformes</taxon>
        <taxon>Megalopidae</taxon>
        <taxon>Megalops</taxon>
    </lineage>
</organism>
<feature type="region of interest" description="Disordered" evidence="1">
    <location>
        <begin position="245"/>
        <end position="286"/>
    </location>
</feature>
<dbReference type="SUPFAM" id="SSF48726">
    <property type="entry name" value="Immunoglobulin"/>
    <property type="match status" value="1"/>
</dbReference>
<accession>A0A9D3PY30</accession>
<dbReference type="InterPro" id="IPR003599">
    <property type="entry name" value="Ig_sub"/>
</dbReference>
<evidence type="ECO:0000313" key="5">
    <source>
        <dbReference type="EMBL" id="KAG7470810.1"/>
    </source>
</evidence>
<dbReference type="SMART" id="SM00409">
    <property type="entry name" value="IG"/>
    <property type="match status" value="1"/>
</dbReference>
<protein>
    <recommendedName>
        <fullName evidence="4">Immunoglobulin domain-containing protein</fullName>
    </recommendedName>
</protein>
<feature type="signal peptide" evidence="3">
    <location>
        <begin position="1"/>
        <end position="21"/>
    </location>
</feature>